<comment type="caution">
    <text evidence="1">The sequence shown here is derived from an EMBL/GenBank/DDBJ whole genome shotgun (WGS) entry which is preliminary data.</text>
</comment>
<evidence type="ECO:0000313" key="1">
    <source>
        <dbReference type="EMBL" id="CAG8775640.1"/>
    </source>
</evidence>
<evidence type="ECO:0000313" key="2">
    <source>
        <dbReference type="Proteomes" id="UP000789920"/>
    </source>
</evidence>
<dbReference type="EMBL" id="CAJVQC010042577">
    <property type="protein sequence ID" value="CAG8775640.1"/>
    <property type="molecule type" value="Genomic_DNA"/>
</dbReference>
<reference evidence="1" key="1">
    <citation type="submission" date="2021-06" db="EMBL/GenBank/DDBJ databases">
        <authorList>
            <person name="Kallberg Y."/>
            <person name="Tangrot J."/>
            <person name="Rosling A."/>
        </authorList>
    </citation>
    <scope>NUCLEOTIDE SEQUENCE</scope>
    <source>
        <strain evidence="1">MA461A</strain>
    </source>
</reference>
<organism evidence="1 2">
    <name type="scientific">Racocetra persica</name>
    <dbReference type="NCBI Taxonomy" id="160502"/>
    <lineage>
        <taxon>Eukaryota</taxon>
        <taxon>Fungi</taxon>
        <taxon>Fungi incertae sedis</taxon>
        <taxon>Mucoromycota</taxon>
        <taxon>Glomeromycotina</taxon>
        <taxon>Glomeromycetes</taxon>
        <taxon>Diversisporales</taxon>
        <taxon>Gigasporaceae</taxon>
        <taxon>Racocetra</taxon>
    </lineage>
</organism>
<feature type="non-terminal residue" evidence="1">
    <location>
        <position position="1"/>
    </location>
</feature>
<accession>A0ACA9R483</accession>
<dbReference type="Proteomes" id="UP000789920">
    <property type="component" value="Unassembled WGS sequence"/>
</dbReference>
<name>A0ACA9R483_9GLOM</name>
<keyword evidence="2" id="KW-1185">Reference proteome</keyword>
<sequence>RMYKKKGLSNPVENFRALRRYHDDSSGKVDLIIWYRNLALVAIGFYIMPRPGELCELRLKDIEKKLELCG</sequence>
<proteinExistence type="predicted"/>
<gene>
    <name evidence="1" type="ORF">RPERSI_LOCUS16933</name>
</gene>
<protein>
    <submittedName>
        <fullName evidence="1">33651_t:CDS:1</fullName>
    </submittedName>
</protein>